<dbReference type="SMART" id="SM00195">
    <property type="entry name" value="DSPc"/>
    <property type="match status" value="1"/>
</dbReference>
<dbReference type="PRINTS" id="PR01908">
    <property type="entry name" value="ADSPHPHTASE"/>
</dbReference>
<name>A0A3G4ZXR6_9VIRU</name>
<dbReference type="InterPro" id="IPR000340">
    <property type="entry name" value="Dual-sp_phosphatase_cat-dom"/>
</dbReference>
<evidence type="ECO:0000256" key="1">
    <source>
        <dbReference type="ARBA" id="ARBA00022801"/>
    </source>
</evidence>
<evidence type="ECO:0000256" key="2">
    <source>
        <dbReference type="ARBA" id="ARBA00022912"/>
    </source>
</evidence>
<dbReference type="PANTHER" id="PTHR10159">
    <property type="entry name" value="DUAL SPECIFICITY PROTEIN PHOSPHATASE"/>
    <property type="match status" value="1"/>
</dbReference>
<keyword evidence="1" id="KW-0378">Hydrolase</keyword>
<feature type="domain" description="Tyrosine-protein phosphatase" evidence="3">
    <location>
        <begin position="2"/>
        <end position="141"/>
    </location>
</feature>
<reference evidence="5" key="1">
    <citation type="submission" date="2018-10" db="EMBL/GenBank/DDBJ databases">
        <title>Hidden diversity of soil giant viruses.</title>
        <authorList>
            <person name="Schulz F."/>
            <person name="Alteio L."/>
            <person name="Goudeau D."/>
            <person name="Ryan E.M."/>
            <person name="Malmstrom R.R."/>
            <person name="Blanchard J."/>
            <person name="Woyke T."/>
        </authorList>
    </citation>
    <scope>NUCLEOTIDE SEQUENCE</scope>
    <source>
        <strain evidence="5">FNV1</strain>
    </source>
</reference>
<dbReference type="Gene3D" id="3.90.190.10">
    <property type="entry name" value="Protein tyrosine phosphatase superfamily"/>
    <property type="match status" value="1"/>
</dbReference>
<dbReference type="CDD" id="cd14498">
    <property type="entry name" value="DSP"/>
    <property type="match status" value="1"/>
</dbReference>
<dbReference type="GO" id="GO:0004721">
    <property type="term" value="F:phosphoprotein phosphatase activity"/>
    <property type="evidence" value="ECO:0007669"/>
    <property type="project" value="UniProtKB-KW"/>
</dbReference>
<dbReference type="EMBL" id="MK072163">
    <property type="protein sequence ID" value="AYV79640.1"/>
    <property type="molecule type" value="Genomic_DNA"/>
</dbReference>
<evidence type="ECO:0000259" key="4">
    <source>
        <dbReference type="PROSITE" id="PS50056"/>
    </source>
</evidence>
<organism evidence="5">
    <name type="scientific">Faunusvirus sp</name>
    <dbReference type="NCBI Taxonomy" id="2487766"/>
    <lineage>
        <taxon>Viruses</taxon>
        <taxon>Varidnaviria</taxon>
        <taxon>Bamfordvirae</taxon>
        <taxon>Nucleocytoviricota</taxon>
        <taxon>Megaviricetes</taxon>
        <taxon>Imitervirales</taxon>
        <taxon>Mimiviridae</taxon>
    </lineage>
</organism>
<feature type="domain" description="Tyrosine specific protein phosphatases" evidence="4">
    <location>
        <begin position="62"/>
        <end position="119"/>
    </location>
</feature>
<dbReference type="Pfam" id="PF00782">
    <property type="entry name" value="DSPc"/>
    <property type="match status" value="1"/>
</dbReference>
<keyword evidence="2" id="KW-0904">Protein phosphatase</keyword>
<sequence>MNCNSITGNIFLGNIGTPVNYEYLIKNNIKYIINASNQKYKQFDNMYYLNVPIDDTPEKDISQYFTQTNKFIDLATLTRRNVLVHCHMGISRSTSIVLAYLIHTGIPLKNALDFVRLKRKIINPNPGFFKQLQKYEMTHHDKSTPSIEIWDYLHISPEEYKKISNYYD</sequence>
<accession>A0A3G4ZXR6</accession>
<dbReference type="InterPro" id="IPR000387">
    <property type="entry name" value="Tyr_Pase_dom"/>
</dbReference>
<dbReference type="PROSITE" id="PS50056">
    <property type="entry name" value="TYR_PHOSPHATASE_2"/>
    <property type="match status" value="1"/>
</dbReference>
<evidence type="ECO:0000313" key="5">
    <source>
        <dbReference type="EMBL" id="AYV79640.1"/>
    </source>
</evidence>
<dbReference type="SUPFAM" id="SSF52799">
    <property type="entry name" value="(Phosphotyrosine protein) phosphatases II"/>
    <property type="match status" value="1"/>
</dbReference>
<dbReference type="InterPro" id="IPR016130">
    <property type="entry name" value="Tyr_Pase_AS"/>
</dbReference>
<dbReference type="PANTHER" id="PTHR10159:SF519">
    <property type="entry name" value="DUAL SPECIFICITY PROTEIN PHOSPHATASE MPK3"/>
    <property type="match status" value="1"/>
</dbReference>
<dbReference type="PROSITE" id="PS00383">
    <property type="entry name" value="TYR_PHOSPHATASE_1"/>
    <property type="match status" value="1"/>
</dbReference>
<dbReference type="PROSITE" id="PS50054">
    <property type="entry name" value="TYR_PHOSPHATASE_DUAL"/>
    <property type="match status" value="1"/>
</dbReference>
<evidence type="ECO:0000259" key="3">
    <source>
        <dbReference type="PROSITE" id="PS50054"/>
    </source>
</evidence>
<proteinExistence type="predicted"/>
<dbReference type="InterPro" id="IPR029021">
    <property type="entry name" value="Prot-tyrosine_phosphatase-like"/>
</dbReference>
<dbReference type="InterPro" id="IPR020422">
    <property type="entry name" value="TYR_PHOSPHATASE_DUAL_dom"/>
</dbReference>
<protein>
    <submittedName>
        <fullName evidence="5">Tyrosine phosphatase</fullName>
    </submittedName>
</protein>
<gene>
    <name evidence="5" type="ORF">Faunusvirus32_2</name>
</gene>